<name>A0A6M8J0J7_9ACTN</name>
<dbReference type="PANTHER" id="PTHR43685:SF10">
    <property type="entry name" value="LACTO-N-NEOTETRAOSE BIOSYNTHESIS GLYCOSYL TRANSFERASE LGTA"/>
    <property type="match status" value="1"/>
</dbReference>
<accession>A0A6M8J0J7</accession>
<dbReference type="RefSeq" id="WP_172164973.1">
    <property type="nucleotide sequence ID" value="NZ_CP053716.1"/>
</dbReference>
<organism evidence="1 2">
    <name type="scientific">Berryella wangjianweii</name>
    <dbReference type="NCBI Taxonomy" id="2734634"/>
    <lineage>
        <taxon>Bacteria</taxon>
        <taxon>Bacillati</taxon>
        <taxon>Actinomycetota</taxon>
        <taxon>Coriobacteriia</taxon>
        <taxon>Eggerthellales</taxon>
        <taxon>Eggerthellaceae</taxon>
        <taxon>Berryella</taxon>
    </lineage>
</organism>
<dbReference type="PANTHER" id="PTHR43685">
    <property type="entry name" value="GLYCOSYLTRANSFERASE"/>
    <property type="match status" value="1"/>
</dbReference>
<dbReference type="Pfam" id="PF00535">
    <property type="entry name" value="Glycos_transf_2"/>
    <property type="match status" value="1"/>
</dbReference>
<dbReference type="Proteomes" id="UP000503297">
    <property type="component" value="Chromosome"/>
</dbReference>
<keyword evidence="1" id="KW-0808">Transferase</keyword>
<evidence type="ECO:0000313" key="2">
    <source>
        <dbReference type="Proteomes" id="UP000503297"/>
    </source>
</evidence>
<sequence length="380" mass="41973">MPLVSVVVPAYNAERYLEECLGSLRRQTLEDFEVVLVSDGSTDATESIMREAAARDARFRVLAKPNTGYGDSMNVAFSQANGKYVTTLEADDLFSPDALAAMTEAMEADGGLDFVKADGRVFYGERPESRVFEDLPTSARTGGYQAPFDPAADPVRFRGRSGQPGMYRLSYLRRHGIVHNASPGASFQDAGFWAQNMFCARAARYVAKGCYLIRRDNPNSSECDATKVVTICDEYAFVQRRVDELEGIDRARCHRAACLFAFEAYEWNVTRLDPACVPGFFERAAADFRAWDEAGWLDRSLFSPEQATFLDRLMADPEGLAYREAVPQRFASLLGVAHAERDALAGQLAAARAEADELRSSLRYRVGSALAAPLDALRGR</sequence>
<dbReference type="GO" id="GO:0016740">
    <property type="term" value="F:transferase activity"/>
    <property type="evidence" value="ECO:0007669"/>
    <property type="project" value="UniProtKB-KW"/>
</dbReference>
<reference evidence="2" key="1">
    <citation type="submission" date="2020-05" db="EMBL/GenBank/DDBJ databases">
        <title>Novel species in genus Nocardioides.</title>
        <authorList>
            <person name="Zhang G."/>
        </authorList>
    </citation>
    <scope>NUCLEOTIDE SEQUENCE [LARGE SCALE GENOMIC DNA]</scope>
    <source>
        <strain evidence="2">zg-1050</strain>
    </source>
</reference>
<dbReference type="SUPFAM" id="SSF53448">
    <property type="entry name" value="Nucleotide-diphospho-sugar transferases"/>
    <property type="match status" value="1"/>
</dbReference>
<gene>
    <name evidence="1" type="ORF">HLV38_00060</name>
</gene>
<protein>
    <submittedName>
        <fullName evidence="1">Glycosyltransferase family 2 protein</fullName>
    </submittedName>
</protein>
<proteinExistence type="predicted"/>
<dbReference type="InterPro" id="IPR050834">
    <property type="entry name" value="Glycosyltransf_2"/>
</dbReference>
<dbReference type="InterPro" id="IPR001173">
    <property type="entry name" value="Glyco_trans_2-like"/>
</dbReference>
<dbReference type="KEGG" id="bwa:HLV38_00060"/>
<dbReference type="InterPro" id="IPR029044">
    <property type="entry name" value="Nucleotide-diphossugar_trans"/>
</dbReference>
<keyword evidence="2" id="KW-1185">Reference proteome</keyword>
<dbReference type="EMBL" id="CP053716">
    <property type="protein sequence ID" value="QKF06691.1"/>
    <property type="molecule type" value="Genomic_DNA"/>
</dbReference>
<evidence type="ECO:0000313" key="1">
    <source>
        <dbReference type="EMBL" id="QKF06691.1"/>
    </source>
</evidence>
<dbReference type="AlphaFoldDB" id="A0A6M8J0J7"/>
<dbReference type="CDD" id="cd00761">
    <property type="entry name" value="Glyco_tranf_GTA_type"/>
    <property type="match status" value="1"/>
</dbReference>
<dbReference type="Gene3D" id="3.90.550.10">
    <property type="entry name" value="Spore Coat Polysaccharide Biosynthesis Protein SpsA, Chain A"/>
    <property type="match status" value="1"/>
</dbReference>